<evidence type="ECO:0000313" key="1">
    <source>
        <dbReference type="EMBL" id="JAH88253.1"/>
    </source>
</evidence>
<dbReference type="EMBL" id="GBXM01020324">
    <property type="protein sequence ID" value="JAH88253.1"/>
    <property type="molecule type" value="Transcribed_RNA"/>
</dbReference>
<organism evidence="1">
    <name type="scientific">Anguilla anguilla</name>
    <name type="common">European freshwater eel</name>
    <name type="synonym">Muraena anguilla</name>
    <dbReference type="NCBI Taxonomy" id="7936"/>
    <lineage>
        <taxon>Eukaryota</taxon>
        <taxon>Metazoa</taxon>
        <taxon>Chordata</taxon>
        <taxon>Craniata</taxon>
        <taxon>Vertebrata</taxon>
        <taxon>Euteleostomi</taxon>
        <taxon>Actinopterygii</taxon>
        <taxon>Neopterygii</taxon>
        <taxon>Teleostei</taxon>
        <taxon>Anguilliformes</taxon>
        <taxon>Anguillidae</taxon>
        <taxon>Anguilla</taxon>
    </lineage>
</organism>
<proteinExistence type="predicted"/>
<accession>A0A0E9WFL7</accession>
<sequence>MGDLALQVTLPVVWNSFHYKPLCKLVIWNSKQSTITSQKQ</sequence>
<reference evidence="1" key="2">
    <citation type="journal article" date="2015" name="Fish Shellfish Immunol.">
        <title>Early steps in the European eel (Anguilla anguilla)-Vibrio vulnificus interaction in the gills: Role of the RtxA13 toxin.</title>
        <authorList>
            <person name="Callol A."/>
            <person name="Pajuelo D."/>
            <person name="Ebbesson L."/>
            <person name="Teles M."/>
            <person name="MacKenzie S."/>
            <person name="Amaro C."/>
        </authorList>
    </citation>
    <scope>NUCLEOTIDE SEQUENCE</scope>
</reference>
<name>A0A0E9WFL7_ANGAN</name>
<protein>
    <submittedName>
        <fullName evidence="1">Uncharacterized protein</fullName>
    </submittedName>
</protein>
<reference evidence="1" key="1">
    <citation type="submission" date="2014-11" db="EMBL/GenBank/DDBJ databases">
        <authorList>
            <person name="Amaro Gonzalez C."/>
        </authorList>
    </citation>
    <scope>NUCLEOTIDE SEQUENCE</scope>
</reference>
<dbReference type="AlphaFoldDB" id="A0A0E9WFL7"/>